<dbReference type="EMBL" id="CAJOBS010000192">
    <property type="protein sequence ID" value="CAF4519666.1"/>
    <property type="molecule type" value="Genomic_DNA"/>
</dbReference>
<dbReference type="Pfam" id="PF08336">
    <property type="entry name" value="P4Ha_N"/>
    <property type="match status" value="1"/>
</dbReference>
<reference evidence="2" key="1">
    <citation type="submission" date="2021-02" db="EMBL/GenBank/DDBJ databases">
        <authorList>
            <person name="Nowell W R."/>
        </authorList>
    </citation>
    <scope>NUCLEOTIDE SEQUENCE</scope>
</reference>
<dbReference type="InterPro" id="IPR013547">
    <property type="entry name" value="P4H_N"/>
</dbReference>
<evidence type="ECO:0000259" key="1">
    <source>
        <dbReference type="Pfam" id="PF08336"/>
    </source>
</evidence>
<dbReference type="Proteomes" id="UP000663851">
    <property type="component" value="Unassembled WGS sequence"/>
</dbReference>
<accession>A0A820IKY8</accession>
<proteinExistence type="predicted"/>
<sequence length="84" mass="9955">MLGTEVELTKRLKNYLKEENKRIDHIQKFLDTIESEVSRAKVKEEKYFSNPINSFLFIKHLTIEWNHITTLVSPSAFIELIFVT</sequence>
<dbReference type="EMBL" id="CAJOBO010000921">
    <property type="protein sequence ID" value="CAF4311811.1"/>
    <property type="molecule type" value="Genomic_DNA"/>
</dbReference>
<evidence type="ECO:0000313" key="2">
    <source>
        <dbReference type="EMBL" id="CAF4311811.1"/>
    </source>
</evidence>
<evidence type="ECO:0000313" key="3">
    <source>
        <dbReference type="EMBL" id="CAF4519666.1"/>
    </source>
</evidence>
<feature type="domain" description="Prolyl 4-hydroxylase N-terminal" evidence="1">
    <location>
        <begin position="2"/>
        <end position="73"/>
    </location>
</feature>
<dbReference type="GO" id="GO:0004656">
    <property type="term" value="F:procollagen-proline 4-dioxygenase activity"/>
    <property type="evidence" value="ECO:0007669"/>
    <property type="project" value="InterPro"/>
</dbReference>
<evidence type="ECO:0000313" key="4">
    <source>
        <dbReference type="Proteomes" id="UP000663851"/>
    </source>
</evidence>
<gene>
    <name evidence="2" type="ORF">HFQ381_LOCUS14221</name>
    <name evidence="3" type="ORF">TOA249_LOCUS4913</name>
</gene>
<name>A0A820IKY8_9BILA</name>
<dbReference type="Proteomes" id="UP000663838">
    <property type="component" value="Unassembled WGS sequence"/>
</dbReference>
<comment type="caution">
    <text evidence="2">The sequence shown here is derived from an EMBL/GenBank/DDBJ whole genome shotgun (WGS) entry which is preliminary data.</text>
</comment>
<dbReference type="Gene3D" id="6.10.140.1460">
    <property type="match status" value="1"/>
</dbReference>
<organism evidence="2 4">
    <name type="scientific">Rotaria socialis</name>
    <dbReference type="NCBI Taxonomy" id="392032"/>
    <lineage>
        <taxon>Eukaryota</taxon>
        <taxon>Metazoa</taxon>
        <taxon>Spiralia</taxon>
        <taxon>Gnathifera</taxon>
        <taxon>Rotifera</taxon>
        <taxon>Eurotatoria</taxon>
        <taxon>Bdelloidea</taxon>
        <taxon>Philodinida</taxon>
        <taxon>Philodinidae</taxon>
        <taxon>Rotaria</taxon>
    </lineage>
</organism>
<dbReference type="GO" id="GO:0005783">
    <property type="term" value="C:endoplasmic reticulum"/>
    <property type="evidence" value="ECO:0007669"/>
    <property type="project" value="InterPro"/>
</dbReference>
<protein>
    <recommendedName>
        <fullName evidence="1">Prolyl 4-hydroxylase N-terminal domain-containing protein</fullName>
    </recommendedName>
</protein>
<dbReference type="AlphaFoldDB" id="A0A820IKY8"/>